<dbReference type="EMBL" id="JQBQ01000030">
    <property type="protein sequence ID" value="KRN89494.1"/>
    <property type="molecule type" value="Genomic_DNA"/>
</dbReference>
<dbReference type="RefSeq" id="WP_056985620.1">
    <property type="nucleotide sequence ID" value="NZ_JQBQ01000030.1"/>
</dbReference>
<organism evidence="2 3">
    <name type="scientific">Lactobacillus amylovorus subsp. animalium DSM 16698</name>
    <dbReference type="NCBI Taxonomy" id="695563"/>
    <lineage>
        <taxon>Bacteria</taxon>
        <taxon>Bacillati</taxon>
        <taxon>Bacillota</taxon>
        <taxon>Bacilli</taxon>
        <taxon>Lactobacillales</taxon>
        <taxon>Lactobacillaceae</taxon>
        <taxon>Lactobacillus</taxon>
        <taxon>Lactobacillus amylovorus subsp. animalium</taxon>
    </lineage>
</organism>
<protein>
    <submittedName>
        <fullName evidence="2">GNAT family acetyltransferase</fullName>
    </submittedName>
</protein>
<comment type="caution">
    <text evidence="2">The sequence shown here is derived from an EMBL/GenBank/DDBJ whole genome shotgun (WGS) entry which is preliminary data.</text>
</comment>
<evidence type="ECO:0000313" key="3">
    <source>
        <dbReference type="Proteomes" id="UP000051529"/>
    </source>
</evidence>
<name>A0A0R2KP44_LACAM</name>
<gene>
    <name evidence="2" type="ORF">IV44_GL000962</name>
</gene>
<evidence type="ECO:0000259" key="1">
    <source>
        <dbReference type="PROSITE" id="PS51186"/>
    </source>
</evidence>
<dbReference type="InterPro" id="IPR000182">
    <property type="entry name" value="GNAT_dom"/>
</dbReference>
<feature type="domain" description="N-acetyltransferase" evidence="1">
    <location>
        <begin position="1"/>
        <end position="148"/>
    </location>
</feature>
<dbReference type="AlphaFoldDB" id="A0A0R2KP44"/>
<dbReference type="Proteomes" id="UP000051529">
    <property type="component" value="Unassembled WGS sequence"/>
</dbReference>
<reference evidence="2 3" key="1">
    <citation type="journal article" date="2015" name="Genome Announc.">
        <title>Expanding the biotechnology potential of lactobacilli through comparative genomics of 213 strains and associated genera.</title>
        <authorList>
            <person name="Sun Z."/>
            <person name="Harris H.M."/>
            <person name="McCann A."/>
            <person name="Guo C."/>
            <person name="Argimon S."/>
            <person name="Zhang W."/>
            <person name="Yang X."/>
            <person name="Jeffery I.B."/>
            <person name="Cooney J.C."/>
            <person name="Kagawa T.F."/>
            <person name="Liu W."/>
            <person name="Song Y."/>
            <person name="Salvetti E."/>
            <person name="Wrobel A."/>
            <person name="Rasinkangas P."/>
            <person name="Parkhill J."/>
            <person name="Rea M.C."/>
            <person name="O'Sullivan O."/>
            <person name="Ritari J."/>
            <person name="Douillard F.P."/>
            <person name="Paul Ross R."/>
            <person name="Yang R."/>
            <person name="Briner A.E."/>
            <person name="Felis G.E."/>
            <person name="de Vos W.M."/>
            <person name="Barrangou R."/>
            <person name="Klaenhammer T.R."/>
            <person name="Caufield P.W."/>
            <person name="Cui Y."/>
            <person name="Zhang H."/>
            <person name="O'Toole P.W."/>
        </authorList>
    </citation>
    <scope>NUCLEOTIDE SEQUENCE [LARGE SCALE GENOMIC DNA]</scope>
    <source>
        <strain evidence="2 3">DSM 16698</strain>
    </source>
</reference>
<evidence type="ECO:0000313" key="2">
    <source>
        <dbReference type="EMBL" id="KRN89494.1"/>
    </source>
</evidence>
<dbReference type="PROSITE" id="PS51186">
    <property type="entry name" value="GNAT"/>
    <property type="match status" value="1"/>
</dbReference>
<accession>A0A0R2KP44</accession>
<dbReference type="InterPro" id="IPR016181">
    <property type="entry name" value="Acyl_CoA_acyltransferase"/>
</dbReference>
<dbReference type="Gene3D" id="3.40.630.30">
    <property type="match status" value="1"/>
</dbReference>
<sequence length="148" mass="17285">MMIKEITNNKKQYLSLLLLADEQESMVDKYLNRGKMYVLFEDNIAISECVVTDEGNKVLELKNLATDPKYQHQGYAQKLVEFIEQKYKNDFDILQVGTGDSPLTLPFYKKIGFKVSGRKRNFFVDNYDHPIFEAGKQLVDMIYLQKKL</sequence>
<dbReference type="SUPFAM" id="SSF55729">
    <property type="entry name" value="Acyl-CoA N-acyltransferases (Nat)"/>
    <property type="match status" value="1"/>
</dbReference>
<dbReference type="CDD" id="cd04301">
    <property type="entry name" value="NAT_SF"/>
    <property type="match status" value="1"/>
</dbReference>
<dbReference type="GO" id="GO:0016747">
    <property type="term" value="F:acyltransferase activity, transferring groups other than amino-acyl groups"/>
    <property type="evidence" value="ECO:0007669"/>
    <property type="project" value="InterPro"/>
</dbReference>
<proteinExistence type="predicted"/>
<dbReference type="Pfam" id="PF13508">
    <property type="entry name" value="Acetyltransf_7"/>
    <property type="match status" value="1"/>
</dbReference>
<keyword evidence="2" id="KW-0808">Transferase</keyword>
<dbReference type="PATRIC" id="fig|695563.3.peg.1014"/>